<dbReference type="RefSeq" id="WP_070726843.1">
    <property type="nucleotide sequence ID" value="NZ_MDZB01000095.1"/>
</dbReference>
<dbReference type="AlphaFoldDB" id="A0A1G1T6X2"/>
<proteinExistence type="predicted"/>
<evidence type="ECO:0000313" key="2">
    <source>
        <dbReference type="EMBL" id="OGX86643.1"/>
    </source>
</evidence>
<dbReference type="SUPFAM" id="SSF51445">
    <property type="entry name" value="(Trans)glycosidases"/>
    <property type="match status" value="1"/>
</dbReference>
<dbReference type="STRING" id="1908237.BEN47_12565"/>
<dbReference type="InterPro" id="IPR001360">
    <property type="entry name" value="Glyco_hydro_1"/>
</dbReference>
<dbReference type="PANTHER" id="PTHR12631">
    <property type="entry name" value="ALPHA-L-IDURONIDASE"/>
    <property type="match status" value="1"/>
</dbReference>
<dbReference type="OrthoDB" id="9803892at2"/>
<keyword evidence="2" id="KW-0378">Hydrolase</keyword>
<dbReference type="GO" id="GO:0005975">
    <property type="term" value="P:carbohydrate metabolic process"/>
    <property type="evidence" value="ECO:0007669"/>
    <property type="project" value="InterPro"/>
</dbReference>
<dbReference type="Gene3D" id="3.20.20.80">
    <property type="entry name" value="Glycosidases"/>
    <property type="match status" value="1"/>
</dbReference>
<keyword evidence="3" id="KW-1185">Reference proteome</keyword>
<protein>
    <submittedName>
        <fullName evidence="2">Glycoside hydrolase family 1</fullName>
    </submittedName>
</protein>
<evidence type="ECO:0000313" key="3">
    <source>
        <dbReference type="Proteomes" id="UP000176294"/>
    </source>
</evidence>
<organism evidence="2 3">
    <name type="scientific">Hymenobacter lapidarius</name>
    <dbReference type="NCBI Taxonomy" id="1908237"/>
    <lineage>
        <taxon>Bacteria</taxon>
        <taxon>Pseudomonadati</taxon>
        <taxon>Bacteroidota</taxon>
        <taxon>Cytophagia</taxon>
        <taxon>Cytophagales</taxon>
        <taxon>Hymenobacteraceae</taxon>
        <taxon>Hymenobacter</taxon>
    </lineage>
</organism>
<evidence type="ECO:0000256" key="1">
    <source>
        <dbReference type="SAM" id="MobiDB-lite"/>
    </source>
</evidence>
<feature type="compositionally biased region" description="Basic and acidic residues" evidence="1">
    <location>
        <begin position="417"/>
        <end position="429"/>
    </location>
</feature>
<name>A0A1G1T6X2_9BACT</name>
<dbReference type="InterPro" id="IPR017853">
    <property type="entry name" value="GH"/>
</dbReference>
<accession>A0A1G1T6X2</accession>
<comment type="caution">
    <text evidence="2">The sequence shown here is derived from an EMBL/GenBank/DDBJ whole genome shotgun (WGS) entry which is preliminary data.</text>
</comment>
<dbReference type="InterPro" id="IPR051923">
    <property type="entry name" value="Glycosyl_Hydrolase_39"/>
</dbReference>
<dbReference type="Proteomes" id="UP000176294">
    <property type="component" value="Unassembled WGS sequence"/>
</dbReference>
<gene>
    <name evidence="2" type="ORF">BEN47_12565</name>
</gene>
<dbReference type="GO" id="GO:0004553">
    <property type="term" value="F:hydrolase activity, hydrolyzing O-glycosyl compounds"/>
    <property type="evidence" value="ECO:0007669"/>
    <property type="project" value="InterPro"/>
</dbReference>
<dbReference type="PANTHER" id="PTHR12631:SF10">
    <property type="entry name" value="BETA-XYLOSIDASE-LIKE PROTEIN-RELATED"/>
    <property type="match status" value="1"/>
</dbReference>
<dbReference type="Pfam" id="PF00232">
    <property type="entry name" value="Glyco_hydro_1"/>
    <property type="match status" value="1"/>
</dbReference>
<reference evidence="2 3" key="1">
    <citation type="submission" date="2016-08" db="EMBL/GenBank/DDBJ databases">
        <title>Hymenobacter coccineus sp. nov., Hymenobacter lapidarius sp. nov. and Hymenobacter glacialis sp. nov., isolated from Antarctic soil.</title>
        <authorList>
            <person name="Sedlacek I."/>
            <person name="Kralova S."/>
            <person name="Kyrova K."/>
            <person name="Maslanova I."/>
            <person name="Stankova E."/>
            <person name="Vrbovska V."/>
            <person name="Nemec M."/>
            <person name="Bartak M."/>
            <person name="Svec P."/>
            <person name="Busse H.-J."/>
            <person name="Pantucek R."/>
        </authorList>
    </citation>
    <scope>NUCLEOTIDE SEQUENCE [LARGE SCALE GENOMIC DNA]</scope>
    <source>
        <strain evidence="2 3">CCM 8643</strain>
    </source>
</reference>
<dbReference type="EMBL" id="MDZB01000095">
    <property type="protein sequence ID" value="OGX86643.1"/>
    <property type="molecule type" value="Genomic_DNA"/>
</dbReference>
<sequence>MGPQFLFATGIENSNPTIQNGTVRVDEMAKCGHYKHWQKDFDLVQELGICFLRYGPPIHTTFLGPGKYDWTFADDTFQDLLRRNIAPIVDLCHFGVPDWIGNFQNPDFPELFAQYARAFAERFPWVQLYTPVNEMYICAQFSALYGWWNEQLSSDKAFVTALKHIVKANVLAMRAILGVRADAIFIQSESSEYFHAENPAAIRPAEIMNARRFLSLDLNYGRRVDSEMYEYLMDSGMTREEYHFFMHNTMKHHCIMGNDYYKTNEHRVSANGHTRASGEIFGYHVITNQYHDRYRLPVMHTETNLWQGPCGDEAVNWLWKEWANVLRVRNDGVPVVGFTWYSLTDQVDWDTALREDNGNLNPLGLYDLNRNIRPVGQAYKQLIADWDHVLPTHSICLQVPIVMPQESHRLWAQQQEAHAKKANADKDTAEANTAPAE</sequence>
<feature type="region of interest" description="Disordered" evidence="1">
    <location>
        <begin position="412"/>
        <end position="437"/>
    </location>
</feature>